<protein>
    <submittedName>
        <fullName evidence="1">Uncharacterized protein</fullName>
    </submittedName>
</protein>
<evidence type="ECO:0000313" key="2">
    <source>
        <dbReference type="Proteomes" id="UP001054945"/>
    </source>
</evidence>
<organism evidence="1 2">
    <name type="scientific">Caerostris extrusa</name>
    <name type="common">Bark spider</name>
    <name type="synonym">Caerostris bankana</name>
    <dbReference type="NCBI Taxonomy" id="172846"/>
    <lineage>
        <taxon>Eukaryota</taxon>
        <taxon>Metazoa</taxon>
        <taxon>Ecdysozoa</taxon>
        <taxon>Arthropoda</taxon>
        <taxon>Chelicerata</taxon>
        <taxon>Arachnida</taxon>
        <taxon>Araneae</taxon>
        <taxon>Araneomorphae</taxon>
        <taxon>Entelegynae</taxon>
        <taxon>Araneoidea</taxon>
        <taxon>Araneidae</taxon>
        <taxon>Caerostris</taxon>
    </lineage>
</organism>
<dbReference type="AlphaFoldDB" id="A0AAV4WVH1"/>
<sequence length="81" mass="9169">MRPFSDFPSLLVNRKEGTTKKKGFIYIEKEDEMLARISLITSSGGWGGGRFETYRFDASVLSAKEISRGFLEEKMTLVEAI</sequence>
<name>A0AAV4WVH1_CAEEX</name>
<gene>
    <name evidence="1" type="ORF">CEXT_620311</name>
</gene>
<dbReference type="EMBL" id="BPLR01016772">
    <property type="protein sequence ID" value="GIY86288.1"/>
    <property type="molecule type" value="Genomic_DNA"/>
</dbReference>
<keyword evidence="2" id="KW-1185">Reference proteome</keyword>
<evidence type="ECO:0000313" key="1">
    <source>
        <dbReference type="EMBL" id="GIY86288.1"/>
    </source>
</evidence>
<proteinExistence type="predicted"/>
<dbReference type="Proteomes" id="UP001054945">
    <property type="component" value="Unassembled WGS sequence"/>
</dbReference>
<accession>A0AAV4WVH1</accession>
<reference evidence="1 2" key="1">
    <citation type="submission" date="2021-06" db="EMBL/GenBank/DDBJ databases">
        <title>Caerostris extrusa draft genome.</title>
        <authorList>
            <person name="Kono N."/>
            <person name="Arakawa K."/>
        </authorList>
    </citation>
    <scope>NUCLEOTIDE SEQUENCE [LARGE SCALE GENOMIC DNA]</scope>
</reference>
<comment type="caution">
    <text evidence="1">The sequence shown here is derived from an EMBL/GenBank/DDBJ whole genome shotgun (WGS) entry which is preliminary data.</text>
</comment>